<feature type="domain" description="Pyridine nucleotide-disulphide oxidoreductase dimerisation" evidence="11">
    <location>
        <begin position="346"/>
        <end position="455"/>
    </location>
</feature>
<dbReference type="PANTHER" id="PTHR22912">
    <property type="entry name" value="DISULFIDE OXIDOREDUCTASE"/>
    <property type="match status" value="1"/>
</dbReference>
<evidence type="ECO:0000259" key="11">
    <source>
        <dbReference type="Pfam" id="PF02852"/>
    </source>
</evidence>
<protein>
    <recommendedName>
        <fullName evidence="2 10">Dihydrolipoyl dehydrogenase</fullName>
        <ecNumber evidence="2 10">1.8.1.4</ecNumber>
    </recommendedName>
</protein>
<dbReference type="NCBIfam" id="TIGR01350">
    <property type="entry name" value="lipoamide_DH"/>
    <property type="match status" value="1"/>
</dbReference>
<dbReference type="PANTHER" id="PTHR22912:SF151">
    <property type="entry name" value="DIHYDROLIPOYL DEHYDROGENASE, MITOCHONDRIAL"/>
    <property type="match status" value="1"/>
</dbReference>
<comment type="catalytic activity">
    <reaction evidence="9 10">
        <text>N(6)-[(R)-dihydrolipoyl]-L-lysyl-[protein] + NAD(+) = N(6)-[(R)-lipoyl]-L-lysyl-[protein] + NADH + H(+)</text>
        <dbReference type="Rhea" id="RHEA:15045"/>
        <dbReference type="Rhea" id="RHEA-COMP:10474"/>
        <dbReference type="Rhea" id="RHEA-COMP:10475"/>
        <dbReference type="ChEBI" id="CHEBI:15378"/>
        <dbReference type="ChEBI" id="CHEBI:57540"/>
        <dbReference type="ChEBI" id="CHEBI:57945"/>
        <dbReference type="ChEBI" id="CHEBI:83099"/>
        <dbReference type="ChEBI" id="CHEBI:83100"/>
        <dbReference type="EC" id="1.8.1.4"/>
    </reaction>
</comment>
<evidence type="ECO:0000256" key="9">
    <source>
        <dbReference type="ARBA" id="ARBA00049187"/>
    </source>
</evidence>
<dbReference type="Gene3D" id="3.30.390.30">
    <property type="match status" value="1"/>
</dbReference>
<dbReference type="PIRSF" id="PIRSF000350">
    <property type="entry name" value="Mercury_reductase_MerA"/>
    <property type="match status" value="1"/>
</dbReference>
<feature type="domain" description="FAD/NAD(P)-binding" evidence="12">
    <location>
        <begin position="4"/>
        <end position="327"/>
    </location>
</feature>
<keyword evidence="3 10" id="KW-0285">Flavoprotein</keyword>
<dbReference type="InterPro" id="IPR012999">
    <property type="entry name" value="Pyr_OxRdtase_I_AS"/>
</dbReference>
<keyword evidence="4 10" id="KW-0274">FAD</keyword>
<comment type="cofactor">
    <cofactor evidence="10">
        <name>FAD</name>
        <dbReference type="ChEBI" id="CHEBI:57692"/>
    </cofactor>
    <text evidence="10">Binds 1 FAD per subunit.</text>
</comment>
<dbReference type="PROSITE" id="PS00076">
    <property type="entry name" value="PYRIDINE_REDOX_1"/>
    <property type="match status" value="1"/>
</dbReference>
<dbReference type="InterPro" id="IPR050151">
    <property type="entry name" value="Class-I_Pyr_Nuc-Dis_Oxidored"/>
</dbReference>
<dbReference type="EC" id="1.8.1.4" evidence="2 10"/>
<keyword evidence="5 10" id="KW-0560">Oxidoreductase</keyword>
<keyword evidence="6 10" id="KW-0520">NAD</keyword>
<proteinExistence type="inferred from homology"/>
<dbReference type="InterPro" id="IPR023753">
    <property type="entry name" value="FAD/NAD-binding_dom"/>
</dbReference>
<comment type="caution">
    <text evidence="13">The sequence shown here is derived from an EMBL/GenBank/DDBJ whole genome shotgun (WGS) entry which is preliminary data.</text>
</comment>
<evidence type="ECO:0000256" key="7">
    <source>
        <dbReference type="ARBA" id="ARBA00023157"/>
    </source>
</evidence>
<dbReference type="Proteomes" id="UP001293791">
    <property type="component" value="Unassembled WGS sequence"/>
</dbReference>
<dbReference type="SUPFAM" id="SSF51905">
    <property type="entry name" value="FAD/NAD(P)-binding domain"/>
    <property type="match status" value="1"/>
</dbReference>
<evidence type="ECO:0000256" key="10">
    <source>
        <dbReference type="RuleBase" id="RU003692"/>
    </source>
</evidence>
<organism evidence="13 14">
    <name type="scientific">Candidatus Cyrtobacter comes</name>
    <dbReference type="NCBI Taxonomy" id="675776"/>
    <lineage>
        <taxon>Bacteria</taxon>
        <taxon>Pseudomonadati</taxon>
        <taxon>Pseudomonadota</taxon>
        <taxon>Alphaproteobacteria</taxon>
        <taxon>Rickettsiales</taxon>
        <taxon>Candidatus Midichloriaceae</taxon>
        <taxon>Candidatus Cyrtobacter</taxon>
    </lineage>
</organism>
<reference evidence="13 14" key="1">
    <citation type="submission" date="2023-02" db="EMBL/GenBank/DDBJ databases">
        <title>Host association and intracellularity evolved multiple times independently in the Rickettsiales.</title>
        <authorList>
            <person name="Castelli M."/>
            <person name="Nardi T."/>
            <person name="Gammuto L."/>
            <person name="Bellinzona G."/>
            <person name="Sabaneyeva E."/>
            <person name="Potekhin A."/>
            <person name="Serra V."/>
            <person name="Petroni G."/>
            <person name="Sassera D."/>
        </authorList>
    </citation>
    <scope>NUCLEOTIDE SEQUENCE [LARGE SCALE GENOMIC DNA]</scope>
    <source>
        <strain evidence="13 14">BOD18</strain>
    </source>
</reference>
<evidence type="ECO:0000259" key="12">
    <source>
        <dbReference type="Pfam" id="PF07992"/>
    </source>
</evidence>
<keyword evidence="8 10" id="KW-0676">Redox-active center</keyword>
<evidence type="ECO:0000313" key="13">
    <source>
        <dbReference type="EMBL" id="MDZ5761895.1"/>
    </source>
</evidence>
<sequence length="465" mass="49717">MKNFDLAIIGGGPGGYVCAIKAAQLGKKVVCIDASERLGGTCLNRGCIPSKALLHSSYKYYDALNHFNHFGISFEKISFSLDEMMARKERIKDTLGKGISGLFKKNGIVHYNGIASFNSANTLNIRLKDGADETIEAKNIVIATGSEPILLPGIEVDEEKIVTSTGALSLNTVPQRMVVLGGGVIGLELGSVWARLGSEVTIVEYSSRVLSTMDSDISREVEKILLKQGINFMHGAKAISASNTQNGVVLKIERNGALHEIESDILLVSVGRKAYTRGLAIEKAGIELDHKGKIKIDSNFQTSVPGIYAIGDVVHGPMLAHKAEEDGIAVAEIISGQAGHVNYNAVPSVIYIHPEVASVGKSEDELIESGVEYKVGKFPFIANSRARTNDETDGFVKILACKHTDTILGAHIVGTAAGDMISELAMSIEFKASSEDIARISHSHPGFSEAIKEAAFATFAKAIHI</sequence>
<evidence type="ECO:0000256" key="4">
    <source>
        <dbReference type="ARBA" id="ARBA00022827"/>
    </source>
</evidence>
<dbReference type="InterPro" id="IPR006258">
    <property type="entry name" value="Lipoamide_DH"/>
</dbReference>
<dbReference type="InterPro" id="IPR001100">
    <property type="entry name" value="Pyr_nuc-diS_OxRdtase"/>
</dbReference>
<dbReference type="EMBL" id="JARGYT010000009">
    <property type="protein sequence ID" value="MDZ5761895.1"/>
    <property type="molecule type" value="Genomic_DNA"/>
</dbReference>
<dbReference type="Pfam" id="PF02852">
    <property type="entry name" value="Pyr_redox_dim"/>
    <property type="match status" value="1"/>
</dbReference>
<keyword evidence="7" id="KW-1015">Disulfide bond</keyword>
<dbReference type="PRINTS" id="PR00368">
    <property type="entry name" value="FADPNR"/>
</dbReference>
<evidence type="ECO:0000256" key="6">
    <source>
        <dbReference type="ARBA" id="ARBA00023027"/>
    </source>
</evidence>
<evidence type="ECO:0000256" key="2">
    <source>
        <dbReference type="ARBA" id="ARBA00012608"/>
    </source>
</evidence>
<dbReference type="Pfam" id="PF07992">
    <property type="entry name" value="Pyr_redox_2"/>
    <property type="match status" value="1"/>
</dbReference>
<evidence type="ECO:0000256" key="1">
    <source>
        <dbReference type="ARBA" id="ARBA00007532"/>
    </source>
</evidence>
<comment type="miscellaneous">
    <text evidence="10">The active site is a redox-active disulfide bond.</text>
</comment>
<dbReference type="PRINTS" id="PR00411">
    <property type="entry name" value="PNDRDTASEI"/>
</dbReference>
<keyword evidence="14" id="KW-1185">Reference proteome</keyword>
<dbReference type="InterPro" id="IPR036188">
    <property type="entry name" value="FAD/NAD-bd_sf"/>
</dbReference>
<evidence type="ECO:0000256" key="5">
    <source>
        <dbReference type="ARBA" id="ARBA00023002"/>
    </source>
</evidence>
<dbReference type="RefSeq" id="WP_322497395.1">
    <property type="nucleotide sequence ID" value="NZ_JARGYT010000009.1"/>
</dbReference>
<evidence type="ECO:0000313" key="14">
    <source>
        <dbReference type="Proteomes" id="UP001293791"/>
    </source>
</evidence>
<evidence type="ECO:0000256" key="8">
    <source>
        <dbReference type="ARBA" id="ARBA00023284"/>
    </source>
</evidence>
<dbReference type="InterPro" id="IPR004099">
    <property type="entry name" value="Pyr_nucl-diS_OxRdtase_dimer"/>
</dbReference>
<dbReference type="Gene3D" id="3.50.50.60">
    <property type="entry name" value="FAD/NAD(P)-binding domain"/>
    <property type="match status" value="2"/>
</dbReference>
<dbReference type="InterPro" id="IPR016156">
    <property type="entry name" value="FAD/NAD-linked_Rdtase_dimer_sf"/>
</dbReference>
<evidence type="ECO:0000256" key="3">
    <source>
        <dbReference type="ARBA" id="ARBA00022630"/>
    </source>
</evidence>
<gene>
    <name evidence="13" type="ORF">Cyrtocomes_00255</name>
</gene>
<name>A0ABU5L6Z4_9RICK</name>
<comment type="similarity">
    <text evidence="1 10">Belongs to the class-I pyridine nucleotide-disulfide oxidoreductase family.</text>
</comment>
<accession>A0ABU5L6Z4</accession>
<dbReference type="SUPFAM" id="SSF55424">
    <property type="entry name" value="FAD/NAD-linked reductases, dimerisation (C-terminal) domain"/>
    <property type="match status" value="1"/>
</dbReference>